<dbReference type="Pfam" id="PF09900">
    <property type="entry name" value="DUF2127"/>
    <property type="match status" value="1"/>
</dbReference>
<reference evidence="2" key="1">
    <citation type="submission" date="2009-12" db="EMBL/GenBank/DDBJ databases">
        <authorList>
            <person name="Kielak A."/>
            <person name="van Veen J.A."/>
            <person name="Kowalchuk G.A."/>
        </authorList>
    </citation>
    <scope>NUCLEOTIDE SEQUENCE</scope>
</reference>
<keyword evidence="1" id="KW-1133">Transmembrane helix</keyword>
<keyword evidence="1" id="KW-0472">Membrane</keyword>
<feature type="transmembrane region" description="Helical" evidence="1">
    <location>
        <begin position="111"/>
        <end position="129"/>
    </location>
</feature>
<organism evidence="2">
    <name type="scientific">uncultured bacterium 89</name>
    <dbReference type="NCBI Taxonomy" id="698393"/>
    <lineage>
        <taxon>Bacteria</taxon>
        <taxon>environmental samples</taxon>
    </lineage>
</organism>
<feature type="transmembrane region" description="Helical" evidence="1">
    <location>
        <begin position="135"/>
        <end position="155"/>
    </location>
</feature>
<evidence type="ECO:0008006" key="3">
    <source>
        <dbReference type="Google" id="ProtNLM"/>
    </source>
</evidence>
<dbReference type="AlphaFoldDB" id="E3T6A2"/>
<evidence type="ECO:0000313" key="2">
    <source>
        <dbReference type="EMBL" id="ADC35846.1"/>
    </source>
</evidence>
<feature type="transmembrane region" description="Helical" evidence="1">
    <location>
        <begin position="82"/>
        <end position="99"/>
    </location>
</feature>
<sequence>MASARRARPLSRDSKNPKTLLLIALFKLLKGVLLVVVGIGALRLLHRDLAETVMHWVNVLRVDPDNRIIHRLLTRVVSISPAQLKATSVGTFIYAGLLLTEGTGLLLRKRWAEYFTIITTGGLIPLELYEISKHATMAKFAVLIVNLAILAYLVMHVRKTR</sequence>
<accession>E3T6A2</accession>
<feature type="transmembrane region" description="Helical" evidence="1">
    <location>
        <begin position="20"/>
        <end position="45"/>
    </location>
</feature>
<proteinExistence type="predicted"/>
<dbReference type="EMBL" id="GU260701">
    <property type="protein sequence ID" value="ADC35846.1"/>
    <property type="molecule type" value="Genomic_DNA"/>
</dbReference>
<dbReference type="InterPro" id="IPR021125">
    <property type="entry name" value="DUF2127"/>
</dbReference>
<protein>
    <recommendedName>
        <fullName evidence="3">DUF2127 domain-containing protein</fullName>
    </recommendedName>
</protein>
<keyword evidence="1" id="KW-0812">Transmembrane</keyword>
<reference evidence="2" key="2">
    <citation type="journal article" date="2010" name="Appl. Environ. Microbiol.">
        <title>Comparative analysis of acidobacterial genomic fragments from terrestrial and aquatic metagenomic libraries, with emphasis on acidobacteria subdivision 6.</title>
        <authorList>
            <person name="Kielak A.M."/>
            <person name="van Veen J.A."/>
            <person name="Kowalchuk G.A."/>
        </authorList>
    </citation>
    <scope>NUCLEOTIDE SEQUENCE</scope>
</reference>
<name>E3T6A2_9BACT</name>
<evidence type="ECO:0000256" key="1">
    <source>
        <dbReference type="SAM" id="Phobius"/>
    </source>
</evidence>